<evidence type="ECO:0000313" key="1">
    <source>
        <dbReference type="EMBL" id="PNF25030.1"/>
    </source>
</evidence>
<dbReference type="InParanoid" id="A0A2J7Q8W7"/>
<name>A0A2J7Q8W7_9NEOP</name>
<protein>
    <submittedName>
        <fullName evidence="1">Uncharacterized protein</fullName>
    </submittedName>
</protein>
<sequence length="83" mass="9493">MTLCKAVLVNYRQMNFHIQLLPFPNTCCRNISINYPSIHTFHAADDRLVMCLHVTGGVQWQIQQGYMLLIENLAAASRTLIQC</sequence>
<dbReference type="EMBL" id="NEVH01016945">
    <property type="protein sequence ID" value="PNF25030.1"/>
    <property type="molecule type" value="Genomic_DNA"/>
</dbReference>
<accession>A0A2J7Q8W7</accession>
<dbReference type="Proteomes" id="UP000235965">
    <property type="component" value="Unassembled WGS sequence"/>
</dbReference>
<keyword evidence="2" id="KW-1185">Reference proteome</keyword>
<dbReference type="AlphaFoldDB" id="A0A2J7Q8W7"/>
<organism evidence="1 2">
    <name type="scientific">Cryptotermes secundus</name>
    <dbReference type="NCBI Taxonomy" id="105785"/>
    <lineage>
        <taxon>Eukaryota</taxon>
        <taxon>Metazoa</taxon>
        <taxon>Ecdysozoa</taxon>
        <taxon>Arthropoda</taxon>
        <taxon>Hexapoda</taxon>
        <taxon>Insecta</taxon>
        <taxon>Pterygota</taxon>
        <taxon>Neoptera</taxon>
        <taxon>Polyneoptera</taxon>
        <taxon>Dictyoptera</taxon>
        <taxon>Blattodea</taxon>
        <taxon>Blattoidea</taxon>
        <taxon>Termitoidae</taxon>
        <taxon>Kalotermitidae</taxon>
        <taxon>Cryptotermitinae</taxon>
        <taxon>Cryptotermes</taxon>
    </lineage>
</organism>
<evidence type="ECO:0000313" key="2">
    <source>
        <dbReference type="Proteomes" id="UP000235965"/>
    </source>
</evidence>
<gene>
    <name evidence="1" type="ORF">B7P43_G06985</name>
</gene>
<comment type="caution">
    <text evidence="1">The sequence shown here is derived from an EMBL/GenBank/DDBJ whole genome shotgun (WGS) entry which is preliminary data.</text>
</comment>
<proteinExistence type="predicted"/>
<reference evidence="1 2" key="1">
    <citation type="submission" date="2017-12" db="EMBL/GenBank/DDBJ databases">
        <title>Hemimetabolous genomes reveal molecular basis of termite eusociality.</title>
        <authorList>
            <person name="Harrison M.C."/>
            <person name="Jongepier E."/>
            <person name="Robertson H.M."/>
            <person name="Arning N."/>
            <person name="Bitard-Feildel T."/>
            <person name="Chao H."/>
            <person name="Childers C.P."/>
            <person name="Dinh H."/>
            <person name="Doddapaneni H."/>
            <person name="Dugan S."/>
            <person name="Gowin J."/>
            <person name="Greiner C."/>
            <person name="Han Y."/>
            <person name="Hu H."/>
            <person name="Hughes D.S.T."/>
            <person name="Huylmans A.-K."/>
            <person name="Kemena C."/>
            <person name="Kremer L.P.M."/>
            <person name="Lee S.L."/>
            <person name="Lopez-Ezquerra A."/>
            <person name="Mallet L."/>
            <person name="Monroy-Kuhn J.M."/>
            <person name="Moser A."/>
            <person name="Murali S.C."/>
            <person name="Muzny D.M."/>
            <person name="Otani S."/>
            <person name="Piulachs M.-D."/>
            <person name="Poelchau M."/>
            <person name="Qu J."/>
            <person name="Schaub F."/>
            <person name="Wada-Katsumata A."/>
            <person name="Worley K.C."/>
            <person name="Xie Q."/>
            <person name="Ylla G."/>
            <person name="Poulsen M."/>
            <person name="Gibbs R.A."/>
            <person name="Schal C."/>
            <person name="Richards S."/>
            <person name="Belles X."/>
            <person name="Korb J."/>
            <person name="Bornberg-Bauer E."/>
        </authorList>
    </citation>
    <scope>NUCLEOTIDE SEQUENCE [LARGE SCALE GENOMIC DNA]</scope>
    <source>
        <tissue evidence="1">Whole body</tissue>
    </source>
</reference>